<proteinExistence type="predicted"/>
<dbReference type="InterPro" id="IPR036179">
    <property type="entry name" value="Ig-like_dom_sf"/>
</dbReference>
<evidence type="ECO:0000259" key="1">
    <source>
        <dbReference type="PROSITE" id="PS50835"/>
    </source>
</evidence>
<dbReference type="PANTHER" id="PTHR46013">
    <property type="entry name" value="VASCULAR CELL ADHESION MOLECULE 1"/>
    <property type="match status" value="1"/>
</dbReference>
<dbReference type="InParanoid" id="A0A3B1J806"/>
<dbReference type="Gene3D" id="2.60.40.10">
    <property type="entry name" value="Immunoglobulins"/>
    <property type="match status" value="3"/>
</dbReference>
<dbReference type="GeneTree" id="ENSGT01010000222294"/>
<dbReference type="Proteomes" id="UP000018467">
    <property type="component" value="Unassembled WGS sequence"/>
</dbReference>
<reference evidence="2" key="3">
    <citation type="submission" date="2025-08" db="UniProtKB">
        <authorList>
            <consortium name="Ensembl"/>
        </authorList>
    </citation>
    <scope>IDENTIFICATION</scope>
</reference>
<dbReference type="PANTHER" id="PTHR46013:SF4">
    <property type="entry name" value="B-CELL RECEPTOR CD22-RELATED"/>
    <property type="match status" value="1"/>
</dbReference>
<dbReference type="AlphaFoldDB" id="A0A3B1J806"/>
<dbReference type="SMART" id="SM00408">
    <property type="entry name" value="IGc2"/>
    <property type="match status" value="2"/>
</dbReference>
<evidence type="ECO:0000313" key="3">
    <source>
        <dbReference type="Proteomes" id="UP000018467"/>
    </source>
</evidence>
<evidence type="ECO:0000313" key="2">
    <source>
        <dbReference type="Ensembl" id="ENSAMXP00000038021.1"/>
    </source>
</evidence>
<protein>
    <recommendedName>
        <fullName evidence="1">Ig-like domain-containing protein</fullName>
    </recommendedName>
</protein>
<sequence length="270" mass="29493">MACTYSYPSGYTVQTAFWTKSLYPAAGVEPPDLLDDTEYSDRVQYLGNKKHDCSLSLRDVRENDQSKYYFKFITDKEGGKYQGRDGVDLSVAGLQVEVPERVMEGDKVTLTCKTTCSLTDSSSITWYRNGTTLSSSTEKLYLQSVSRENTGRYSCGVDQNLHSPEVILNVLYPPKSVSVSISPSGKIVEGSSVTLTCSSDGNPPVQNYTWFKEGGSSPVGSGNRYSAVESGSYYCVAQNEYGSQTAAAVPVTLKGIYKILHINITIIGCI</sequence>
<organism evidence="2 3">
    <name type="scientific">Astyanax mexicanus</name>
    <name type="common">Blind cave fish</name>
    <name type="synonym">Astyanax fasciatus mexicanus</name>
    <dbReference type="NCBI Taxonomy" id="7994"/>
    <lineage>
        <taxon>Eukaryota</taxon>
        <taxon>Metazoa</taxon>
        <taxon>Chordata</taxon>
        <taxon>Craniata</taxon>
        <taxon>Vertebrata</taxon>
        <taxon>Euteleostomi</taxon>
        <taxon>Actinopterygii</taxon>
        <taxon>Neopterygii</taxon>
        <taxon>Teleostei</taxon>
        <taxon>Ostariophysi</taxon>
        <taxon>Characiformes</taxon>
        <taxon>Characoidei</taxon>
        <taxon>Acestrorhamphidae</taxon>
        <taxon>Acestrorhamphinae</taxon>
        <taxon>Astyanax</taxon>
    </lineage>
</organism>
<name>A0A3B1J806_ASTMX</name>
<dbReference type="PROSITE" id="PS50835">
    <property type="entry name" value="IG_LIKE"/>
    <property type="match status" value="2"/>
</dbReference>
<dbReference type="Pfam" id="PF13895">
    <property type="entry name" value="Ig_2"/>
    <property type="match status" value="2"/>
</dbReference>
<reference evidence="2" key="4">
    <citation type="submission" date="2025-09" db="UniProtKB">
        <authorList>
            <consortium name="Ensembl"/>
        </authorList>
    </citation>
    <scope>IDENTIFICATION</scope>
</reference>
<reference evidence="3" key="2">
    <citation type="journal article" date="2014" name="Nat. Commun.">
        <title>The cavefish genome reveals candidate genes for eye loss.</title>
        <authorList>
            <person name="McGaugh S.E."/>
            <person name="Gross J.B."/>
            <person name="Aken B."/>
            <person name="Blin M."/>
            <person name="Borowsky R."/>
            <person name="Chalopin D."/>
            <person name="Hinaux H."/>
            <person name="Jeffery W.R."/>
            <person name="Keene A."/>
            <person name="Ma L."/>
            <person name="Minx P."/>
            <person name="Murphy D."/>
            <person name="O'Quin K.E."/>
            <person name="Retaux S."/>
            <person name="Rohner N."/>
            <person name="Searle S.M."/>
            <person name="Stahl B.A."/>
            <person name="Tabin C."/>
            <person name="Volff J.N."/>
            <person name="Yoshizawa M."/>
            <person name="Warren W.C."/>
        </authorList>
    </citation>
    <scope>NUCLEOTIDE SEQUENCE [LARGE SCALE GENOMIC DNA]</scope>
    <source>
        <strain evidence="3">female</strain>
    </source>
</reference>
<feature type="domain" description="Ig-like" evidence="1">
    <location>
        <begin position="102"/>
        <end position="169"/>
    </location>
</feature>
<dbReference type="InterPro" id="IPR013783">
    <property type="entry name" value="Ig-like_fold"/>
</dbReference>
<dbReference type="Ensembl" id="ENSAMXT00000047160.1">
    <property type="protein sequence ID" value="ENSAMXP00000038021.1"/>
    <property type="gene ID" value="ENSAMXG00000043691.1"/>
</dbReference>
<keyword evidence="3" id="KW-1185">Reference proteome</keyword>
<dbReference type="InterPro" id="IPR003598">
    <property type="entry name" value="Ig_sub2"/>
</dbReference>
<dbReference type="SUPFAM" id="SSF48726">
    <property type="entry name" value="Immunoglobulin"/>
    <property type="match status" value="3"/>
</dbReference>
<dbReference type="SMART" id="SM00409">
    <property type="entry name" value="IG"/>
    <property type="match status" value="2"/>
</dbReference>
<dbReference type="Bgee" id="ENSAMXG00000043691">
    <property type="expression patterns" value="Expressed in testis and 2 other cell types or tissues"/>
</dbReference>
<dbReference type="InterPro" id="IPR007110">
    <property type="entry name" value="Ig-like_dom"/>
</dbReference>
<feature type="domain" description="Ig-like" evidence="1">
    <location>
        <begin position="174"/>
        <end position="252"/>
    </location>
</feature>
<reference evidence="3" key="1">
    <citation type="submission" date="2013-03" db="EMBL/GenBank/DDBJ databases">
        <authorList>
            <person name="Jeffery W."/>
            <person name="Warren W."/>
            <person name="Wilson R.K."/>
        </authorList>
    </citation>
    <scope>NUCLEOTIDE SEQUENCE</scope>
    <source>
        <strain evidence="3">female</strain>
    </source>
</reference>
<accession>A0A3B1J806</accession>
<dbReference type="InterPro" id="IPR003599">
    <property type="entry name" value="Ig_sub"/>
</dbReference>